<feature type="compositionally biased region" description="Basic and acidic residues" evidence="1">
    <location>
        <begin position="243"/>
        <end position="273"/>
    </location>
</feature>
<feature type="compositionally biased region" description="Basic residues" evidence="1">
    <location>
        <begin position="344"/>
        <end position="354"/>
    </location>
</feature>
<feature type="region of interest" description="Disordered" evidence="1">
    <location>
        <begin position="133"/>
        <end position="183"/>
    </location>
</feature>
<feature type="compositionally biased region" description="Low complexity" evidence="1">
    <location>
        <begin position="279"/>
        <end position="288"/>
    </location>
</feature>
<feature type="compositionally biased region" description="Acidic residues" evidence="1">
    <location>
        <begin position="2616"/>
        <end position="2625"/>
    </location>
</feature>
<feature type="region of interest" description="Disordered" evidence="1">
    <location>
        <begin position="1495"/>
        <end position="1525"/>
    </location>
</feature>
<feature type="region of interest" description="Disordered" evidence="1">
    <location>
        <begin position="2049"/>
        <end position="2125"/>
    </location>
</feature>
<feature type="region of interest" description="Disordered" evidence="1">
    <location>
        <begin position="332"/>
        <end position="366"/>
    </location>
</feature>
<feature type="compositionally biased region" description="Acidic residues" evidence="1">
    <location>
        <begin position="138"/>
        <end position="149"/>
    </location>
</feature>
<accession>A0A6A4GSX1</accession>
<feature type="region of interest" description="Disordered" evidence="1">
    <location>
        <begin position="1154"/>
        <end position="1180"/>
    </location>
</feature>
<feature type="region of interest" description="Disordered" evidence="1">
    <location>
        <begin position="1428"/>
        <end position="1480"/>
    </location>
</feature>
<keyword evidence="3" id="KW-1185">Reference proteome</keyword>
<feature type="region of interest" description="Disordered" evidence="1">
    <location>
        <begin position="529"/>
        <end position="559"/>
    </location>
</feature>
<feature type="compositionally biased region" description="Acidic residues" evidence="1">
    <location>
        <begin position="1783"/>
        <end position="1793"/>
    </location>
</feature>
<feature type="compositionally biased region" description="Basic and acidic residues" evidence="1">
    <location>
        <begin position="1459"/>
        <end position="1471"/>
    </location>
</feature>
<evidence type="ECO:0000256" key="1">
    <source>
        <dbReference type="SAM" id="MobiDB-lite"/>
    </source>
</evidence>
<feature type="compositionally biased region" description="Basic and acidic residues" evidence="1">
    <location>
        <begin position="2534"/>
        <end position="2545"/>
    </location>
</feature>
<gene>
    <name evidence="2" type="ORF">BT96DRAFT_947302</name>
</gene>
<feature type="compositionally biased region" description="Basic residues" evidence="1">
    <location>
        <begin position="223"/>
        <end position="234"/>
    </location>
</feature>
<feature type="region of interest" description="Disordered" evidence="1">
    <location>
        <begin position="304"/>
        <end position="323"/>
    </location>
</feature>
<sequence>MLEQRGPRGSKFYSKKCGLQDDKPMEEFKIRKHATCKCTELKTASDVEKHTSYKGTELNTASDVEKYADDKDTELKTASDVECRGCGGSETREKTLQLSGRSQNVTTVTSHFFSCFRTTTLVRSTVQVLHSFQRSDNDEKEEFERETDIEDRLDWGMDNSEEELPKVQHNSGNSGSERRSRSSSFRVLRMFPTVSASSGRRVKQRFGTFSTFGVTSSVQVVYGKRKTKSRKKPKNSSNANKFYDYRSYSDPKSRHSRPRSSDLRPEKKARLHESPSILQSNQSSSSNNTGLESLFQELHAAYDWSDEEDDPDPHPNKATPQQRAMVRKGLNNWARSKGFESKSARRNCKRKERKARQDLTGFPPVPPAFPTAPPAPPDVHFTAPPASPEPFADTSYISCTSYCTSSPEEHLDELGLPPIDYLDDDDMYNLNHVPEMNHLDGGPNDHTIEQDHIYNLFTPLSANQTITEGEAFSLLDSSCGVDSTDVNPMEQFVQEISYTLPIHEDPYLRLKYNNPNQNVYYQIASMMYASEPPPKPEPSSAEDEPEDGSEHSWDADEESLDGEWAEMSKQFSLHGQALEEVAQYKIYFVRCERGRAQAIIEHLRRDIEMGNDLIRAAFRSQYPGGIYIQTSGMSPENHILAGYLRTIPGFFYQNARSILPKYYLAKGVFLNTPRPMPDRFKEPLPGRWALIKNGLYRQDVGLVVTDTFKEARSSERIIMLVPRLKLPSVEQSNLKKAAKNRTRQHRPKTPLKSSSPHAIAQRFGVKVKLICKHKSCSKREPDECPHSDKRYRLFGQVIDATSGFVVLKKSIHDIEEAVIISDHDLALFKERLDDLWKDAYNPPRPHSWSLVASERVEVNGFSGTADGALGEIVSTEPKACIVRLEVEDAEHSVPYHYLRKVLRVGDVVGVPKNIPGLRQLNQNLIAESGLAHTEVEHVQVPDEGFVIAVTKDTVDVYLEELELSLTLHRNSVRFITVANTASYPSQMSLLPKALPSPVKWRDCFGVINESALEVISRMTHHVDYGTGLYTGQTPYEGLEVILQGTHQKRGTRMTVKGMRADPKFKSGLGVTLQTRMVQSVVSADAEYDYNDIRRADNHRFLHDLTQPPGMNEPIRGVSTNSYFTFKLGYVPTYTLREKMEFRIIPSPVVPQAPIHSLPPPLPSHEQSPLSSTDGIPGSTPAWTREEQAELRAGIDTWNPSSPAYWFANPELRKSIAGLDVKIATVSSGDQRAEICTVDGVIVVKEVSMVSNRRQYGRILDPSEISTERCTWDVGYRQNAAHAYVDFDFVVRAITLTKDSSLHGGNTMIEALDPYVAAVFDVDRKDLLVIAITGKQQKQGRDLITIYFLERMWNVFNALPWNRLAAHRIQVACLPEHVTFFNLFETPTFGHYGTREEDTSKHCKRTTRSNPRPTLMLTLSQAKKSQEIQLARKHRKAEKQKKVDGEELAEEEDSASRPPSPEKKSLTSEQKHKSASPTIVTPPLAKCTRLVPYVSISTPTHRRKSGQPLRPVATSPVKPTGLPTRVVDPPVSPKPADLHAALAASGPHLTLVEKVLLEAHTADPEIEERCDVDRSEEWDLVNNANIFDASAAENVQNEWDSSIVEQCKQSIGDPVDDHVNKFDARVIVYHKSLDWYQPARQKAIVQWSRIAEEGRLNEDCKSEKKVDHRLYQSAWRVDNAAALAIHDQLLEHFQNLADRYKGSPPPLHSSVGLPRFLARKVSLVEYNAVREEAHVAYKRVVDQRVKADAVGEPRVDLPAKNGAPPVEDEDTGVGEGHLGKALDFSDDDDDSGELDEEECMWHREQDHHSMLRAARLNPRLAEYVGLELERRMLKSCQELEPNLDPKTFNARQYLNRVYREQYDELRKGARGHWDDIESAEVRYDAAEDKELSEGCVGNPLQVQAAVQRLGITFRTLAQQHFDHEIAEEDIPSEHNLDFRVWALMYSFNDYCKARQRFSNTLQDLMTERALKIECERIKTLSRDVNKRNLAEKAFEVDKEAHKSISDRVDCPEKPDELQERVRQERLINWTPAEPAKAKVKAAELGKEQLKPLVSYDSSPVKGPPDCGEDKAGTGSEHERDKEDKRSPVRKSPKKKRNKLAKDFAMDDESIPRKRKREEEGGSKAGSGCLGKAVKAELIAAEAEFKRAVEDIAKKHGKDVEVCFGYLEEEGEPKATRGINIWNAFKAYCAENGTRKKGKNETLVDYNKYLRKLYHKTLAERLPNKEDLHDPEKRKHAMEKEVDWYKGMLAQYIQSAEANGKIKSSVKKMLKPARRIYETSGQHLLGFLLNTRRDQSGRSLSAFWTGTDDGRMLKQRYGTKIDSQVHDLQAMLSAQELEVRGVDAEFLKVWSDVSKVGRGQNSDWKRSALGRIFRFMVEETFGDDVKGPITLNNFLDIAWQSQICITNWPAKEFPKYNTSDQKHMSMAATWAALEPRWRELERDYNTHVGRKDRKESGRLTGSIYQLGWWDEDDKNLTWEDRANIALVTDNLGNVLVYVRDVASWVDACKDERLATMNRGRPRDVVEHRKRRGLPRQKSEELEVHSDQETPSPMDHLPRDRRRKEAQEGAKQKKKKHKDRTETVELSIASERGQKRKQKDSSDTTQKAKKPRKRVELEGGNESDDEGEAPAVVKKGPPGKGKIVAKLRKG</sequence>
<feature type="region of interest" description="Disordered" evidence="1">
    <location>
        <begin position="1393"/>
        <end position="1412"/>
    </location>
</feature>
<feature type="compositionally biased region" description="Basic and acidic residues" evidence="1">
    <location>
        <begin position="2066"/>
        <end position="2085"/>
    </location>
</feature>
<feature type="region of interest" description="Disordered" evidence="1">
    <location>
        <begin position="2521"/>
        <end position="2647"/>
    </location>
</feature>
<dbReference type="Proteomes" id="UP000799118">
    <property type="component" value="Unassembled WGS sequence"/>
</dbReference>
<organism evidence="2 3">
    <name type="scientific">Gymnopus androsaceus JB14</name>
    <dbReference type="NCBI Taxonomy" id="1447944"/>
    <lineage>
        <taxon>Eukaryota</taxon>
        <taxon>Fungi</taxon>
        <taxon>Dikarya</taxon>
        <taxon>Basidiomycota</taxon>
        <taxon>Agaricomycotina</taxon>
        <taxon>Agaricomycetes</taxon>
        <taxon>Agaricomycetidae</taxon>
        <taxon>Agaricales</taxon>
        <taxon>Marasmiineae</taxon>
        <taxon>Omphalotaceae</taxon>
        <taxon>Gymnopus</taxon>
    </lineage>
</organism>
<feature type="compositionally biased region" description="Basic residues" evidence="1">
    <location>
        <begin position="736"/>
        <end position="749"/>
    </location>
</feature>
<dbReference type="EMBL" id="ML769723">
    <property type="protein sequence ID" value="KAE9388861.1"/>
    <property type="molecule type" value="Genomic_DNA"/>
</dbReference>
<dbReference type="OrthoDB" id="3048815at2759"/>
<protein>
    <submittedName>
        <fullName evidence="2">Uncharacterized protein</fullName>
    </submittedName>
</protein>
<feature type="compositionally biased region" description="Basic residues" evidence="1">
    <location>
        <begin position="2086"/>
        <end position="2097"/>
    </location>
</feature>
<reference evidence="2" key="1">
    <citation type="journal article" date="2019" name="Environ. Microbiol.">
        <title>Fungal ecological strategies reflected in gene transcription - a case study of two litter decomposers.</title>
        <authorList>
            <person name="Barbi F."/>
            <person name="Kohler A."/>
            <person name="Barry K."/>
            <person name="Baskaran P."/>
            <person name="Daum C."/>
            <person name="Fauchery L."/>
            <person name="Ihrmark K."/>
            <person name="Kuo A."/>
            <person name="LaButti K."/>
            <person name="Lipzen A."/>
            <person name="Morin E."/>
            <person name="Grigoriev I.V."/>
            <person name="Henrissat B."/>
            <person name="Lindahl B."/>
            <person name="Martin F."/>
        </authorList>
    </citation>
    <scope>NUCLEOTIDE SEQUENCE</scope>
    <source>
        <strain evidence="2">JB14</strain>
    </source>
</reference>
<evidence type="ECO:0000313" key="3">
    <source>
        <dbReference type="Proteomes" id="UP000799118"/>
    </source>
</evidence>
<feature type="region of interest" description="Disordered" evidence="1">
    <location>
        <begin position="736"/>
        <end position="755"/>
    </location>
</feature>
<evidence type="ECO:0000313" key="2">
    <source>
        <dbReference type="EMBL" id="KAE9388861.1"/>
    </source>
</evidence>
<name>A0A6A4GSX1_9AGAR</name>
<feature type="region of interest" description="Disordered" evidence="1">
    <location>
        <begin position="1754"/>
        <end position="1793"/>
    </location>
</feature>
<feature type="compositionally biased region" description="Low complexity" evidence="1">
    <location>
        <begin position="2626"/>
        <end position="2639"/>
    </location>
</feature>
<proteinExistence type="predicted"/>
<feature type="region of interest" description="Disordered" evidence="1">
    <location>
        <begin position="223"/>
        <end position="289"/>
    </location>
</feature>